<gene>
    <name evidence="2" type="ORF">IDF66_05700</name>
</gene>
<proteinExistence type="predicted"/>
<dbReference type="EMBL" id="JACWMS010000001">
    <property type="protein sequence ID" value="MBD1319070.1"/>
    <property type="molecule type" value="Genomic_DNA"/>
</dbReference>
<feature type="domain" description="SGNH hydrolase-type esterase" evidence="1">
    <location>
        <begin position="9"/>
        <end position="245"/>
    </location>
</feature>
<keyword evidence="3" id="KW-1185">Reference proteome</keyword>
<keyword evidence="2" id="KW-0378">Hydrolase</keyword>
<dbReference type="InterPro" id="IPR036514">
    <property type="entry name" value="SGNH_hydro_sf"/>
</dbReference>
<dbReference type="PANTHER" id="PTHR37981">
    <property type="entry name" value="LIPASE 2"/>
    <property type="match status" value="1"/>
</dbReference>
<dbReference type="Pfam" id="PF13472">
    <property type="entry name" value="Lipase_GDSL_2"/>
    <property type="match status" value="1"/>
</dbReference>
<dbReference type="CDD" id="cd01823">
    <property type="entry name" value="SEST_like"/>
    <property type="match status" value="1"/>
</dbReference>
<organism evidence="2 3">
    <name type="scientific">Gordonia hankookensis</name>
    <dbReference type="NCBI Taxonomy" id="589403"/>
    <lineage>
        <taxon>Bacteria</taxon>
        <taxon>Bacillati</taxon>
        <taxon>Actinomycetota</taxon>
        <taxon>Actinomycetes</taxon>
        <taxon>Mycobacteriales</taxon>
        <taxon>Gordoniaceae</taxon>
        <taxon>Gordonia</taxon>
    </lineage>
</organism>
<dbReference type="SUPFAM" id="SSF52266">
    <property type="entry name" value="SGNH hydrolase"/>
    <property type="match status" value="1"/>
</dbReference>
<dbReference type="InterPro" id="IPR037460">
    <property type="entry name" value="SEST-like"/>
</dbReference>
<protein>
    <submittedName>
        <fullName evidence="2">SGNH/GDSL hydrolase family protein</fullName>
    </submittedName>
</protein>
<sequence>MPAPRQVNLGDSYSAAAGVQPLVEDSPVLCLRSSRNFAHLLAAARGYRLDDVSCSGADTTDFFTAQYAGVPAQLDALAGGPDVVTVMIGGNDSAVYTTAIRACSDVAATDPGGSPCRAAHGAEYVDIVRDRTYPALARALAAVRAKAPGAQVLAVGYPWILPAQTGCYPTMRVAAGDVPYLRELQAVLNRSVQRAAEQAGVTYVDMSGVSEGHDACAPVGTRWIEPQVGATGAAPAHPNELGQQAIADQVAAALR</sequence>
<dbReference type="Gene3D" id="3.40.50.1110">
    <property type="entry name" value="SGNH hydrolase"/>
    <property type="match status" value="1"/>
</dbReference>
<dbReference type="InterPro" id="IPR013830">
    <property type="entry name" value="SGNH_hydro"/>
</dbReference>
<evidence type="ECO:0000313" key="2">
    <source>
        <dbReference type="EMBL" id="MBD1319070.1"/>
    </source>
</evidence>
<dbReference type="GO" id="GO:0016787">
    <property type="term" value="F:hydrolase activity"/>
    <property type="evidence" value="ECO:0007669"/>
    <property type="project" value="UniProtKB-KW"/>
</dbReference>
<evidence type="ECO:0000313" key="3">
    <source>
        <dbReference type="Proteomes" id="UP000602395"/>
    </source>
</evidence>
<reference evidence="2 3" key="1">
    <citation type="submission" date="2020-09" db="EMBL/GenBank/DDBJ databases">
        <title>Novel species in genus Gordonia.</title>
        <authorList>
            <person name="Zhang G."/>
        </authorList>
    </citation>
    <scope>NUCLEOTIDE SEQUENCE [LARGE SCALE GENOMIC DNA]</scope>
    <source>
        <strain evidence="2 3">ON-33</strain>
    </source>
</reference>
<comment type="caution">
    <text evidence="2">The sequence shown here is derived from an EMBL/GenBank/DDBJ whole genome shotgun (WGS) entry which is preliminary data.</text>
</comment>
<dbReference type="PANTHER" id="PTHR37981:SF1">
    <property type="entry name" value="SGNH HYDROLASE-TYPE ESTERASE DOMAIN-CONTAINING PROTEIN"/>
    <property type="match status" value="1"/>
</dbReference>
<name>A0ABR7W8B9_9ACTN</name>
<accession>A0ABR7W8B9</accession>
<evidence type="ECO:0000259" key="1">
    <source>
        <dbReference type="Pfam" id="PF13472"/>
    </source>
</evidence>
<dbReference type="Proteomes" id="UP000602395">
    <property type="component" value="Unassembled WGS sequence"/>
</dbReference>